<feature type="domain" description="Death" evidence="2">
    <location>
        <begin position="633"/>
        <end position="725"/>
    </location>
</feature>
<name>A0A4E0RX63_FASHE</name>
<gene>
    <name evidence="3" type="ORF">D915_001407</name>
</gene>
<dbReference type="EMBL" id="JXXN02000315">
    <property type="protein sequence ID" value="THD27808.1"/>
    <property type="molecule type" value="Genomic_DNA"/>
</dbReference>
<reference evidence="3" key="1">
    <citation type="submission" date="2019-03" db="EMBL/GenBank/DDBJ databases">
        <title>Improved annotation for the trematode Fasciola hepatica.</title>
        <authorList>
            <person name="Choi Y.-J."/>
            <person name="Martin J."/>
            <person name="Mitreva M."/>
        </authorList>
    </citation>
    <scope>NUCLEOTIDE SEQUENCE [LARGE SCALE GENOMIC DNA]</scope>
</reference>
<evidence type="ECO:0000313" key="4">
    <source>
        <dbReference type="Proteomes" id="UP000230066"/>
    </source>
</evidence>
<feature type="coiled-coil region" evidence="1">
    <location>
        <begin position="314"/>
        <end position="401"/>
    </location>
</feature>
<proteinExistence type="predicted"/>
<dbReference type="Proteomes" id="UP000230066">
    <property type="component" value="Unassembled WGS sequence"/>
</dbReference>
<dbReference type="AlphaFoldDB" id="A0A4E0RX63"/>
<dbReference type="InterPro" id="IPR011029">
    <property type="entry name" value="DEATH-like_dom_sf"/>
</dbReference>
<dbReference type="GO" id="GO:0007165">
    <property type="term" value="P:signal transduction"/>
    <property type="evidence" value="ECO:0007669"/>
    <property type="project" value="InterPro"/>
</dbReference>
<evidence type="ECO:0000259" key="2">
    <source>
        <dbReference type="PROSITE" id="PS50017"/>
    </source>
</evidence>
<dbReference type="PROSITE" id="PS50017">
    <property type="entry name" value="DEATH_DOMAIN"/>
    <property type="match status" value="1"/>
</dbReference>
<protein>
    <recommendedName>
        <fullName evidence="2">Death domain-containing protein</fullName>
    </recommendedName>
</protein>
<dbReference type="CDD" id="cd01670">
    <property type="entry name" value="Death"/>
    <property type="match status" value="1"/>
</dbReference>
<accession>A0A4E0RX63</accession>
<comment type="caution">
    <text evidence="3">The sequence shown here is derived from an EMBL/GenBank/DDBJ whole genome shotgun (WGS) entry which is preliminary data.</text>
</comment>
<dbReference type="InterPro" id="IPR000488">
    <property type="entry name" value="Death_dom"/>
</dbReference>
<dbReference type="Gene3D" id="1.10.533.10">
    <property type="entry name" value="Death Domain, Fas"/>
    <property type="match status" value="1"/>
</dbReference>
<evidence type="ECO:0000313" key="3">
    <source>
        <dbReference type="EMBL" id="THD27808.1"/>
    </source>
</evidence>
<evidence type="ECO:0000256" key="1">
    <source>
        <dbReference type="SAM" id="Coils"/>
    </source>
</evidence>
<keyword evidence="4" id="KW-1185">Reference proteome</keyword>
<keyword evidence="1" id="KW-0175">Coiled coil</keyword>
<sequence length="800" mass="91314">MTEYHGQEGSATKCTDLGKTLLVQITKLLENTKLDKLDTVYRTIKQATTLISSSITQLEAAYIGPNHGDQADFTLHAMGNLRRLAIIAAVESHSLVVESSDELVGGFVLRSSAEVEELCFQAASSRSHAVDIADSLDSVRKLNAKVMQYHLQHIRPTLDALDLVVRFAASYCQSFWDLSTDVHLAIPQITSKAVGTKVATRRSSRHGSPRSKSGHGTKELNLLDCLNSYEEYCVGSSTELKACLRLLRNRPLNLSRQGIELTECGQLTQNLASTTRSRAVPFLLSVPDTIDKLRQSCTRLDDWTQMDKDYLHQLADALMQIQQQRNRLIHMRQKAFENLTHLRFQQSRLHGQIEELRQMLIQMKTRNEQFKADFKVVELDLDKLELLAQTSRLRCEKLTNDLIRSRRAMGRAAARENRRLTRVKAQRNWIKARKILQTEMVIACFTDPDEKLVRKRIPKLDESALPRIAVDTTSAWRPYSNDSAESDIGVFSADPRELQVWKQRLSDLLTFRIPLAKRKKKEALRRIRWYEGKEAHLKILEAQHRDHQINWCIKAEKELEIHESTIHKVDKAILIMQRVQSVKASPSTLRKIAHNIKIRALPKDLNSALNLKLERKKFVQVAGSEEICEEKNLLRAMRLVARHIGSDWRALFYNLPFEPVKGTTELEDILQHLGQIMSRADQGELTLAALRLWHRQTFYANPVMLHDTLKRIGRTALAERIARALNFPGESTTLDNNHRRESQENPIKLNLPLSAVSRAIQRILGAPGAESEHVTKPYRNRQVTGLPVALTHLRKQTSVY</sequence>
<organism evidence="3 4">
    <name type="scientific">Fasciola hepatica</name>
    <name type="common">Liver fluke</name>
    <dbReference type="NCBI Taxonomy" id="6192"/>
    <lineage>
        <taxon>Eukaryota</taxon>
        <taxon>Metazoa</taxon>
        <taxon>Spiralia</taxon>
        <taxon>Lophotrochozoa</taxon>
        <taxon>Platyhelminthes</taxon>
        <taxon>Trematoda</taxon>
        <taxon>Digenea</taxon>
        <taxon>Plagiorchiida</taxon>
        <taxon>Echinostomata</taxon>
        <taxon>Echinostomatoidea</taxon>
        <taxon>Fasciolidae</taxon>
        <taxon>Fasciola</taxon>
    </lineage>
</organism>